<keyword evidence="4" id="KW-1185">Reference proteome</keyword>
<evidence type="ECO:0000313" key="4">
    <source>
        <dbReference type="Proteomes" id="UP000184330"/>
    </source>
</evidence>
<sequence length="507" mass="57089">MASIGRSSNQEYSSLRKSMQGCEIDTSKGLARNRELRQVLANFDAPLARMSSWIQNIHDNLEKEKRRNILDWISDKKCLDYIKQHKESKREILQGTDDSASSLIWLHGIPGSGKTKLVSIVIEEVIKISTNELGPRPAFVFCSRNPAEHSRSDSGSIISSIARQISNLNPSADLLPPVVQRYEEEEEEQGGSPSRLDVDEMQKLVLELVNLRPMTVIIIDALDECSHEVRRIVLDFILCTIENASSLIKFFVSSRYQADIFFRLQNSQAIEISSTGNSADIKAFVEWKIYGLIASGLLLRESQERPELHKQIVKTVTSDAYEDIRGRETLDLTPFLILPYGTLTLTGLEKMPPTLQEVYAEIYNRVNQNQDAALPERKFRDFIRPNNNAVSTSQVLDICCNLVVLDETSQIMRQQISPTPSSLHCGSPDFWKLKCRTIILNPAIMAAPASSSSELENVVSSEVQKYNDLEVEKQDSLFYHLARAGVPGRKDRLIEALARLPASLREA</sequence>
<name>A0A1L7WEX4_9HELO</name>
<dbReference type="AlphaFoldDB" id="A0A1L7WEX4"/>
<evidence type="ECO:0000256" key="1">
    <source>
        <dbReference type="ARBA" id="ARBA00022737"/>
    </source>
</evidence>
<dbReference type="EMBL" id="FJOG01000001">
    <property type="protein sequence ID" value="CZR51288.1"/>
    <property type="molecule type" value="Genomic_DNA"/>
</dbReference>
<evidence type="ECO:0000313" key="3">
    <source>
        <dbReference type="EMBL" id="CZR51288.1"/>
    </source>
</evidence>
<keyword evidence="1" id="KW-0677">Repeat</keyword>
<dbReference type="SUPFAM" id="SSF52540">
    <property type="entry name" value="P-loop containing nucleoside triphosphate hydrolases"/>
    <property type="match status" value="1"/>
</dbReference>
<dbReference type="OrthoDB" id="7464126at2759"/>
<dbReference type="Gene3D" id="3.40.50.300">
    <property type="entry name" value="P-loop containing nucleotide triphosphate hydrolases"/>
    <property type="match status" value="1"/>
</dbReference>
<dbReference type="STRING" id="576137.A0A1L7WEX4"/>
<gene>
    <name evidence="3" type="ORF">PAC_01163</name>
</gene>
<protein>
    <recommendedName>
        <fullName evidence="2">Nephrocystin 3-like N-terminal domain-containing protein</fullName>
    </recommendedName>
</protein>
<dbReference type="InterPro" id="IPR056884">
    <property type="entry name" value="NPHP3-like_N"/>
</dbReference>
<dbReference type="PANTHER" id="PTHR10039">
    <property type="entry name" value="AMELOGENIN"/>
    <property type="match status" value="1"/>
</dbReference>
<dbReference type="PANTHER" id="PTHR10039:SF14">
    <property type="entry name" value="NACHT DOMAIN-CONTAINING PROTEIN"/>
    <property type="match status" value="1"/>
</dbReference>
<accession>A0A1L7WEX4</accession>
<evidence type="ECO:0000259" key="2">
    <source>
        <dbReference type="Pfam" id="PF24883"/>
    </source>
</evidence>
<organism evidence="3 4">
    <name type="scientific">Phialocephala subalpina</name>
    <dbReference type="NCBI Taxonomy" id="576137"/>
    <lineage>
        <taxon>Eukaryota</taxon>
        <taxon>Fungi</taxon>
        <taxon>Dikarya</taxon>
        <taxon>Ascomycota</taxon>
        <taxon>Pezizomycotina</taxon>
        <taxon>Leotiomycetes</taxon>
        <taxon>Helotiales</taxon>
        <taxon>Mollisiaceae</taxon>
        <taxon>Phialocephala</taxon>
        <taxon>Phialocephala fortinii species complex</taxon>
    </lineage>
</organism>
<proteinExistence type="predicted"/>
<reference evidence="3 4" key="1">
    <citation type="submission" date="2016-03" db="EMBL/GenBank/DDBJ databases">
        <authorList>
            <person name="Ploux O."/>
        </authorList>
    </citation>
    <scope>NUCLEOTIDE SEQUENCE [LARGE SCALE GENOMIC DNA]</scope>
    <source>
        <strain evidence="3 4">UAMH 11012</strain>
    </source>
</reference>
<dbReference type="InterPro" id="IPR027417">
    <property type="entry name" value="P-loop_NTPase"/>
</dbReference>
<feature type="domain" description="Nephrocystin 3-like N-terminal" evidence="2">
    <location>
        <begin position="97"/>
        <end position="255"/>
    </location>
</feature>
<dbReference type="Proteomes" id="UP000184330">
    <property type="component" value="Unassembled WGS sequence"/>
</dbReference>
<dbReference type="Pfam" id="PF24883">
    <property type="entry name" value="NPHP3_N"/>
    <property type="match status" value="1"/>
</dbReference>